<dbReference type="AlphaFoldDB" id="A0A5P1FBD2"/>
<keyword evidence="2" id="KW-1185">Reference proteome</keyword>
<dbReference type="Gramene" id="ONK73840">
    <property type="protein sequence ID" value="ONK73840"/>
    <property type="gene ID" value="A4U43_C03F120"/>
</dbReference>
<evidence type="ECO:0000313" key="1">
    <source>
        <dbReference type="EMBL" id="ONK73840.1"/>
    </source>
</evidence>
<accession>A0A5P1FBD2</accession>
<sequence length="199" mass="22568">MEESLRESLDRIRMQKENLEKQHLMTLERAAQFQNGLNLPLGMTGEQQPSHMSWLQENDGRHLLLQENASLLQQRDIECSTDATLQGFSGYFSTGKQTEVNKQSQEEALNELNQSSCLRLELGGNFPYPSYDLNLLSEKKFKPGAEVNLPEIPVDYQVNNFEPPRPVYDANAQAWASTSGSCGIVMFDDHSYPQQPNQT</sequence>
<dbReference type="Proteomes" id="UP000243459">
    <property type="component" value="Chromosome 3"/>
</dbReference>
<reference evidence="2" key="1">
    <citation type="journal article" date="2017" name="Nat. Commun.">
        <title>The asparagus genome sheds light on the origin and evolution of a young Y chromosome.</title>
        <authorList>
            <person name="Harkess A."/>
            <person name="Zhou J."/>
            <person name="Xu C."/>
            <person name="Bowers J.E."/>
            <person name="Van der Hulst R."/>
            <person name="Ayyampalayam S."/>
            <person name="Mercati F."/>
            <person name="Riccardi P."/>
            <person name="McKain M.R."/>
            <person name="Kakrana A."/>
            <person name="Tang H."/>
            <person name="Ray J."/>
            <person name="Groenendijk J."/>
            <person name="Arikit S."/>
            <person name="Mathioni S.M."/>
            <person name="Nakano M."/>
            <person name="Shan H."/>
            <person name="Telgmann-Rauber A."/>
            <person name="Kanno A."/>
            <person name="Yue Z."/>
            <person name="Chen H."/>
            <person name="Li W."/>
            <person name="Chen Y."/>
            <person name="Xu X."/>
            <person name="Zhang Y."/>
            <person name="Luo S."/>
            <person name="Chen H."/>
            <person name="Gao J."/>
            <person name="Mao Z."/>
            <person name="Pires J.C."/>
            <person name="Luo M."/>
            <person name="Kudrna D."/>
            <person name="Wing R.A."/>
            <person name="Meyers B.C."/>
            <person name="Yi K."/>
            <person name="Kong H."/>
            <person name="Lavrijsen P."/>
            <person name="Sunseri F."/>
            <person name="Falavigna A."/>
            <person name="Ye Y."/>
            <person name="Leebens-Mack J.H."/>
            <person name="Chen G."/>
        </authorList>
    </citation>
    <scope>NUCLEOTIDE SEQUENCE [LARGE SCALE GENOMIC DNA]</scope>
    <source>
        <strain evidence="2">cv. DH0086</strain>
    </source>
</reference>
<gene>
    <name evidence="1" type="ORF">A4U43_C03F120</name>
</gene>
<organism evidence="1 2">
    <name type="scientific">Asparagus officinalis</name>
    <name type="common">Garden asparagus</name>
    <dbReference type="NCBI Taxonomy" id="4686"/>
    <lineage>
        <taxon>Eukaryota</taxon>
        <taxon>Viridiplantae</taxon>
        <taxon>Streptophyta</taxon>
        <taxon>Embryophyta</taxon>
        <taxon>Tracheophyta</taxon>
        <taxon>Spermatophyta</taxon>
        <taxon>Magnoliopsida</taxon>
        <taxon>Liliopsida</taxon>
        <taxon>Asparagales</taxon>
        <taxon>Asparagaceae</taxon>
        <taxon>Asparagoideae</taxon>
        <taxon>Asparagus</taxon>
    </lineage>
</organism>
<evidence type="ECO:0008006" key="3">
    <source>
        <dbReference type="Google" id="ProtNLM"/>
    </source>
</evidence>
<proteinExistence type="predicted"/>
<dbReference type="OMA" id="HHRDIAC"/>
<dbReference type="EMBL" id="CM007383">
    <property type="protein sequence ID" value="ONK73840.1"/>
    <property type="molecule type" value="Genomic_DNA"/>
</dbReference>
<protein>
    <recommendedName>
        <fullName evidence="3">MADS-box domain-containing protein</fullName>
    </recommendedName>
</protein>
<evidence type="ECO:0000313" key="2">
    <source>
        <dbReference type="Proteomes" id="UP000243459"/>
    </source>
</evidence>
<name>A0A5P1FBD2_ASPOF</name>